<reference evidence="2 3" key="1">
    <citation type="submission" date="2018-09" db="EMBL/GenBank/DDBJ databases">
        <title>Paenibacillus aracenensis nov. sp. isolated from a cave in southern Spain.</title>
        <authorList>
            <person name="Jurado V."/>
            <person name="Gutierrez-Patricio S."/>
            <person name="Gonzalez-Pimentel J.L."/>
            <person name="Miller A.Z."/>
            <person name="Laiz L."/>
            <person name="Saiz-Jimenez C."/>
        </authorList>
    </citation>
    <scope>NUCLEOTIDE SEQUENCE [LARGE SCALE GENOMIC DNA]</scope>
    <source>
        <strain evidence="2 3">JCM 19203</strain>
    </source>
</reference>
<dbReference type="Gene3D" id="3.40.630.30">
    <property type="match status" value="1"/>
</dbReference>
<dbReference type="CDD" id="cd04301">
    <property type="entry name" value="NAT_SF"/>
    <property type="match status" value="1"/>
</dbReference>
<proteinExistence type="predicted"/>
<dbReference type="AlphaFoldDB" id="A0A3A6PCB1"/>
<name>A0A3A6PCB1_9BACL</name>
<dbReference type="EMBL" id="QXQB01000003">
    <property type="protein sequence ID" value="RJX39002.1"/>
    <property type="molecule type" value="Genomic_DNA"/>
</dbReference>
<evidence type="ECO:0000259" key="1">
    <source>
        <dbReference type="PROSITE" id="PS51186"/>
    </source>
</evidence>
<dbReference type="RefSeq" id="WP_120111952.1">
    <property type="nucleotide sequence ID" value="NZ_QXQB01000003.1"/>
</dbReference>
<dbReference type="OrthoDB" id="9785602at2"/>
<dbReference type="PROSITE" id="PS51186">
    <property type="entry name" value="GNAT"/>
    <property type="match status" value="1"/>
</dbReference>
<dbReference type="PANTHER" id="PTHR43792">
    <property type="entry name" value="GNAT FAMILY, PUTATIVE (AFU_ORTHOLOGUE AFUA_3G00765)-RELATED-RELATED"/>
    <property type="match status" value="1"/>
</dbReference>
<dbReference type="Pfam" id="PF13302">
    <property type="entry name" value="Acetyltransf_3"/>
    <property type="match status" value="1"/>
</dbReference>
<comment type="caution">
    <text evidence="2">The sequence shown here is derived from an EMBL/GenBank/DDBJ whole genome shotgun (WGS) entry which is preliminary data.</text>
</comment>
<feature type="domain" description="N-acetyltransferase" evidence="1">
    <location>
        <begin position="10"/>
        <end position="176"/>
    </location>
</feature>
<sequence length="177" mass="20309">MNPELHTERLYLRKMDPSDSASLFRIWSDPDVTEFMNIDQFTDESQAREMIRFLNSLSEDDQAIRFTIMEKESGQIIGSGGYNFLDMEHAKAEIGYDIAKDYWGKGYATEAVGTLLEYAFSALKLNRVEAKVEPENAGSIKVLQKLRFTHEGTLRQYEKIKGKFKDISIYSKLAADE</sequence>
<keyword evidence="2" id="KW-0808">Transferase</keyword>
<protein>
    <submittedName>
        <fullName evidence="2">N-acetyltransferase</fullName>
    </submittedName>
</protein>
<dbReference type="GO" id="GO:0005737">
    <property type="term" value="C:cytoplasm"/>
    <property type="evidence" value="ECO:0007669"/>
    <property type="project" value="TreeGrafter"/>
</dbReference>
<evidence type="ECO:0000313" key="3">
    <source>
        <dbReference type="Proteomes" id="UP000267798"/>
    </source>
</evidence>
<dbReference type="InterPro" id="IPR016181">
    <property type="entry name" value="Acyl_CoA_acyltransferase"/>
</dbReference>
<dbReference type="PANTHER" id="PTHR43792:SF9">
    <property type="entry name" value="RIBOSOMAL-PROTEIN-ALANINE ACETYLTRANSFERASE"/>
    <property type="match status" value="1"/>
</dbReference>
<gene>
    <name evidence="2" type="ORF">D3P09_15970</name>
</gene>
<evidence type="ECO:0000313" key="2">
    <source>
        <dbReference type="EMBL" id="RJX39002.1"/>
    </source>
</evidence>
<dbReference type="SUPFAM" id="SSF55729">
    <property type="entry name" value="Acyl-CoA N-acyltransferases (Nat)"/>
    <property type="match status" value="1"/>
</dbReference>
<dbReference type="Proteomes" id="UP000267798">
    <property type="component" value="Unassembled WGS sequence"/>
</dbReference>
<accession>A0A3A6PCB1</accession>
<dbReference type="InterPro" id="IPR000182">
    <property type="entry name" value="GNAT_dom"/>
</dbReference>
<organism evidence="2 3">
    <name type="scientific">Paenibacillus pinisoli</name>
    <dbReference type="NCBI Taxonomy" id="1276110"/>
    <lineage>
        <taxon>Bacteria</taxon>
        <taxon>Bacillati</taxon>
        <taxon>Bacillota</taxon>
        <taxon>Bacilli</taxon>
        <taxon>Bacillales</taxon>
        <taxon>Paenibacillaceae</taxon>
        <taxon>Paenibacillus</taxon>
    </lineage>
</organism>
<dbReference type="InterPro" id="IPR051531">
    <property type="entry name" value="N-acetyltransferase"/>
</dbReference>
<dbReference type="GO" id="GO:0008999">
    <property type="term" value="F:protein-N-terminal-alanine acetyltransferase activity"/>
    <property type="evidence" value="ECO:0007669"/>
    <property type="project" value="TreeGrafter"/>
</dbReference>
<keyword evidence="3" id="KW-1185">Reference proteome</keyword>